<dbReference type="Proteomes" id="UP001649230">
    <property type="component" value="Chromosome"/>
</dbReference>
<organism evidence="12 13">
    <name type="scientific">Paenibacillus hexagrammi</name>
    <dbReference type="NCBI Taxonomy" id="2908839"/>
    <lineage>
        <taxon>Bacteria</taxon>
        <taxon>Bacillati</taxon>
        <taxon>Bacillota</taxon>
        <taxon>Bacilli</taxon>
        <taxon>Bacillales</taxon>
        <taxon>Paenibacillaceae</taxon>
        <taxon>Paenibacillus</taxon>
    </lineage>
</organism>
<dbReference type="PANTHER" id="PTHR42713:SF3">
    <property type="entry name" value="TRANSCRIPTIONAL REGULATORY PROTEIN HPTR"/>
    <property type="match status" value="1"/>
</dbReference>
<evidence type="ECO:0000313" key="13">
    <source>
        <dbReference type="Proteomes" id="UP001649230"/>
    </source>
</evidence>
<dbReference type="InterPro" id="IPR051552">
    <property type="entry name" value="HptR"/>
</dbReference>
<evidence type="ECO:0000256" key="5">
    <source>
        <dbReference type="ARBA" id="ARBA00023015"/>
    </source>
</evidence>
<dbReference type="RefSeq" id="WP_235118913.1">
    <property type="nucleotide sequence ID" value="NZ_CP090978.1"/>
</dbReference>
<dbReference type="InterPro" id="IPR001789">
    <property type="entry name" value="Sig_transdc_resp-reg_receiver"/>
</dbReference>
<evidence type="ECO:0000256" key="3">
    <source>
        <dbReference type="ARBA" id="ARBA00022553"/>
    </source>
</evidence>
<evidence type="ECO:0000256" key="9">
    <source>
        <dbReference type="SAM" id="Coils"/>
    </source>
</evidence>
<dbReference type="Gene3D" id="3.40.50.2300">
    <property type="match status" value="1"/>
</dbReference>
<evidence type="ECO:0000256" key="4">
    <source>
        <dbReference type="ARBA" id="ARBA00023012"/>
    </source>
</evidence>
<evidence type="ECO:0000256" key="8">
    <source>
        <dbReference type="PROSITE-ProRule" id="PRU00169"/>
    </source>
</evidence>
<dbReference type="SUPFAM" id="SSF52172">
    <property type="entry name" value="CheY-like"/>
    <property type="match status" value="1"/>
</dbReference>
<evidence type="ECO:0000256" key="7">
    <source>
        <dbReference type="ARBA" id="ARBA00023163"/>
    </source>
</evidence>
<dbReference type="SMART" id="SM00342">
    <property type="entry name" value="HTH_ARAC"/>
    <property type="match status" value="1"/>
</dbReference>
<evidence type="ECO:0000259" key="10">
    <source>
        <dbReference type="PROSITE" id="PS01124"/>
    </source>
</evidence>
<comment type="subcellular location">
    <subcellularLocation>
        <location evidence="1">Cytoplasm</location>
    </subcellularLocation>
</comment>
<feature type="domain" description="HTH araC/xylS-type" evidence="10">
    <location>
        <begin position="428"/>
        <end position="527"/>
    </location>
</feature>
<dbReference type="InterPro" id="IPR009057">
    <property type="entry name" value="Homeodomain-like_sf"/>
</dbReference>
<keyword evidence="6" id="KW-0238">DNA-binding</keyword>
<evidence type="ECO:0000256" key="6">
    <source>
        <dbReference type="ARBA" id="ARBA00023125"/>
    </source>
</evidence>
<keyword evidence="13" id="KW-1185">Reference proteome</keyword>
<evidence type="ECO:0000259" key="11">
    <source>
        <dbReference type="PROSITE" id="PS50110"/>
    </source>
</evidence>
<keyword evidence="3 8" id="KW-0597">Phosphoprotein</keyword>
<dbReference type="PANTHER" id="PTHR42713">
    <property type="entry name" value="HISTIDINE KINASE-RELATED"/>
    <property type="match status" value="1"/>
</dbReference>
<keyword evidence="2" id="KW-0963">Cytoplasm</keyword>
<dbReference type="InterPro" id="IPR011006">
    <property type="entry name" value="CheY-like_superfamily"/>
</dbReference>
<feature type="domain" description="Response regulatory" evidence="11">
    <location>
        <begin position="3"/>
        <end position="120"/>
    </location>
</feature>
<dbReference type="Pfam" id="PF17853">
    <property type="entry name" value="GGDEF_2"/>
    <property type="match status" value="1"/>
</dbReference>
<proteinExistence type="predicted"/>
<dbReference type="PROSITE" id="PS50110">
    <property type="entry name" value="RESPONSE_REGULATORY"/>
    <property type="match status" value="1"/>
</dbReference>
<dbReference type="CDD" id="cd17536">
    <property type="entry name" value="REC_YesN-like"/>
    <property type="match status" value="1"/>
</dbReference>
<evidence type="ECO:0000313" key="12">
    <source>
        <dbReference type="EMBL" id="UJF32565.1"/>
    </source>
</evidence>
<sequence length="528" mass="60660">MKKVFLVDDEIIVREGVRGRIDWAAEGYIYCGDAEDGEIALPLIEAAAPDIVITDIKMPFMDGLQLSKILKQKMPDIKIIILSGHDEFQYARDALRIGITEYCLKPFSSGDLLQTLAAVSKQIDAEKKKKQEIESLRQEIHKSVNASKEKLLLDLCFGSITAAEALEASSALEINVLSRFYRVILTEFVMIDAEPAAASTASLNQACCELEQRLLALGDHLHFRRNKKEWVWILKGDHPDRLEETVQHLLNQLKPDVEAVSPYRLIIGVGSIRDRIQEISSSFMEADEDRSYQRIWNKYQFIQIRGGTDSLQDFLQFDRNQLLDFLKFGEYARIKDFTDSYASGVKGYDWSNSLYGYYFLMDVTVTTAQWLKEASTDHEEILREIESCEKKIVQIRSWQEALEFIENILRMTVHFRMQLKDSSTSIVQKAKDYIHQHYDEADISLQTVASYVNTSPSYFSSLFSQETGQTFIEFVTKTRMKKAMELLKSTNAKSYEIAYQVGYQDANYFSNLFKKITGKTTKDFRKEG</sequence>
<gene>
    <name evidence="12" type="ORF">L0M14_23390</name>
</gene>
<dbReference type="SMART" id="SM00448">
    <property type="entry name" value="REC"/>
    <property type="match status" value="1"/>
</dbReference>
<keyword evidence="9" id="KW-0175">Coiled coil</keyword>
<dbReference type="Pfam" id="PF00072">
    <property type="entry name" value="Response_reg"/>
    <property type="match status" value="1"/>
</dbReference>
<dbReference type="InterPro" id="IPR041522">
    <property type="entry name" value="CdaR_GGDEF"/>
</dbReference>
<feature type="modified residue" description="4-aspartylphosphate" evidence="8">
    <location>
        <position position="55"/>
    </location>
</feature>
<feature type="coiled-coil region" evidence="9">
    <location>
        <begin position="116"/>
        <end position="146"/>
    </location>
</feature>
<dbReference type="PROSITE" id="PS01124">
    <property type="entry name" value="HTH_ARAC_FAMILY_2"/>
    <property type="match status" value="1"/>
</dbReference>
<reference evidence="12 13" key="1">
    <citation type="journal article" date="2024" name="Int. J. Syst. Evol. Microbiol.">
        <title>Paenibacillus hexagrammi sp. nov., a novel bacterium isolated from the gut content of Hexagrammos agrammus.</title>
        <authorList>
            <person name="Jung H.K."/>
            <person name="Kim D.G."/>
            <person name="Zin H."/>
            <person name="Park J."/>
            <person name="Jung H."/>
            <person name="Kim Y.O."/>
            <person name="Kong H.J."/>
            <person name="Kim J.W."/>
            <person name="Kim Y.S."/>
        </authorList>
    </citation>
    <scope>NUCLEOTIDE SEQUENCE [LARGE SCALE GENOMIC DNA]</scope>
    <source>
        <strain evidence="12 13">YPD9-1</strain>
    </source>
</reference>
<protein>
    <submittedName>
        <fullName evidence="12">Response regulator</fullName>
    </submittedName>
</protein>
<evidence type="ECO:0000256" key="1">
    <source>
        <dbReference type="ARBA" id="ARBA00004496"/>
    </source>
</evidence>
<accession>A0ABY3SGH8</accession>
<dbReference type="Gene3D" id="1.10.10.60">
    <property type="entry name" value="Homeodomain-like"/>
    <property type="match status" value="2"/>
</dbReference>
<dbReference type="SUPFAM" id="SSF46689">
    <property type="entry name" value="Homeodomain-like"/>
    <property type="match status" value="2"/>
</dbReference>
<dbReference type="EMBL" id="CP090978">
    <property type="protein sequence ID" value="UJF32565.1"/>
    <property type="molecule type" value="Genomic_DNA"/>
</dbReference>
<keyword evidence="5" id="KW-0805">Transcription regulation</keyword>
<keyword evidence="4" id="KW-0902">Two-component regulatory system</keyword>
<dbReference type="InterPro" id="IPR018060">
    <property type="entry name" value="HTH_AraC"/>
</dbReference>
<dbReference type="Pfam" id="PF12833">
    <property type="entry name" value="HTH_18"/>
    <property type="match status" value="1"/>
</dbReference>
<name>A0ABY3SGH8_9BACL</name>
<keyword evidence="7" id="KW-0804">Transcription</keyword>
<evidence type="ECO:0000256" key="2">
    <source>
        <dbReference type="ARBA" id="ARBA00022490"/>
    </source>
</evidence>